<dbReference type="Proteomes" id="UP001065613">
    <property type="component" value="Chromosome"/>
</dbReference>
<gene>
    <name evidence="2" type="ORF">KA717_08975</name>
</gene>
<dbReference type="InterPro" id="IPR029024">
    <property type="entry name" value="TerB-like"/>
</dbReference>
<dbReference type="KEGG" id="wna:KA717_08975"/>
<dbReference type="InterPro" id="IPR009717">
    <property type="entry name" value="Mo-dep_Nase_C"/>
</dbReference>
<protein>
    <submittedName>
        <fullName evidence="2">Nitrogenase</fullName>
    </submittedName>
</protein>
<proteinExistence type="predicted"/>
<dbReference type="CDD" id="cd07177">
    <property type="entry name" value="terB_like"/>
    <property type="match status" value="1"/>
</dbReference>
<dbReference type="Pfam" id="PF06967">
    <property type="entry name" value="Mo-nitro_C"/>
    <property type="match status" value="1"/>
</dbReference>
<name>A0A977PXN6_9CYAN</name>
<dbReference type="SUPFAM" id="SSF158682">
    <property type="entry name" value="TerB-like"/>
    <property type="match status" value="1"/>
</dbReference>
<evidence type="ECO:0000259" key="1">
    <source>
        <dbReference type="Pfam" id="PF06967"/>
    </source>
</evidence>
<sequence>MVNVTRSHYTNVQIATWLRGLLTIAWADGDFTQEEQIFITELIQEIGFQDTDTVLFKTITPDELVEGLGKEKITAENFLRTAVLVAIADGLYSPPESQILQQFSQALGIKIKALESLEHTLCDPHGDYSQSAHPDPHPDLLHPVKDWLDGMAIHDPRLARFVCKLIPPQCPFERDVKLFGHKLVHIPPLCKLNPLYEQLVGLRFRALSYLADDCQEDISAYI</sequence>
<accession>A0A977PXN6</accession>
<reference evidence="2" key="1">
    <citation type="submission" date="2021-04" db="EMBL/GenBank/DDBJ databases">
        <title>Genome sequence of Woronichinia naegeliana from Washington state freshwater lake bloom.</title>
        <authorList>
            <person name="Dreher T.W."/>
        </authorList>
    </citation>
    <scope>NUCLEOTIDE SEQUENCE</scope>
    <source>
        <strain evidence="2">WA131</strain>
    </source>
</reference>
<dbReference type="EMBL" id="CP073041">
    <property type="protein sequence ID" value="UXE62817.1"/>
    <property type="molecule type" value="Genomic_DNA"/>
</dbReference>
<dbReference type="Gene3D" id="1.10.3680.10">
    <property type="entry name" value="TerB-like"/>
    <property type="match status" value="1"/>
</dbReference>
<evidence type="ECO:0000313" key="2">
    <source>
        <dbReference type="EMBL" id="UXE62817.1"/>
    </source>
</evidence>
<organism evidence="2">
    <name type="scientific">Woronichinia naegeliana WA131</name>
    <dbReference type="NCBI Taxonomy" id="2824559"/>
    <lineage>
        <taxon>Bacteria</taxon>
        <taxon>Bacillati</taxon>
        <taxon>Cyanobacteriota</taxon>
        <taxon>Cyanophyceae</taxon>
        <taxon>Synechococcales</taxon>
        <taxon>Coelosphaeriaceae</taxon>
        <taxon>Woronichinia</taxon>
    </lineage>
</organism>
<feature type="domain" description="Mo-dependent nitrogenase C-terminal" evidence="1">
    <location>
        <begin position="140"/>
        <end position="222"/>
    </location>
</feature>
<dbReference type="AlphaFoldDB" id="A0A977PXN6"/>